<protein>
    <recommendedName>
        <fullName evidence="3">SMODS and SLOG-associating 2TM effector domain-containing protein</fullName>
    </recommendedName>
</protein>
<keyword evidence="1" id="KW-0472">Membrane</keyword>
<organism evidence="2">
    <name type="scientific">hydrothermal vent metagenome</name>
    <dbReference type="NCBI Taxonomy" id="652676"/>
    <lineage>
        <taxon>unclassified sequences</taxon>
        <taxon>metagenomes</taxon>
        <taxon>ecological metagenomes</taxon>
    </lineage>
</organism>
<evidence type="ECO:0000313" key="2">
    <source>
        <dbReference type="EMBL" id="CUS40348.1"/>
    </source>
</evidence>
<accession>A0A160TAB9</accession>
<evidence type="ECO:0000256" key="1">
    <source>
        <dbReference type="SAM" id="Phobius"/>
    </source>
</evidence>
<reference evidence="2" key="1">
    <citation type="submission" date="2015-10" db="EMBL/GenBank/DDBJ databases">
        <authorList>
            <person name="Gilbert D.G."/>
        </authorList>
    </citation>
    <scope>NUCLEOTIDE SEQUENCE</scope>
</reference>
<keyword evidence="1" id="KW-1133">Transmembrane helix</keyword>
<sequence length="134" mass="15116">MVPPSDTAKNRLIERISQWRDERYHAQRRWSFAHHLVLFGSIIASVLAGTLIQINMTQHASLLTTLAAVLTAIAASGGFERKWKSNRLSRSRADRMLLALDDDEADLHDVRAQLAQAIEKHDMEVVGEKDDVDD</sequence>
<keyword evidence="1" id="KW-0812">Transmembrane</keyword>
<gene>
    <name evidence="2" type="ORF">MGWOODY_Tha2064</name>
</gene>
<name>A0A160TAB9_9ZZZZ</name>
<feature type="transmembrane region" description="Helical" evidence="1">
    <location>
        <begin position="60"/>
        <end position="79"/>
    </location>
</feature>
<dbReference type="AlphaFoldDB" id="A0A160TAB9"/>
<evidence type="ECO:0008006" key="3">
    <source>
        <dbReference type="Google" id="ProtNLM"/>
    </source>
</evidence>
<feature type="transmembrane region" description="Helical" evidence="1">
    <location>
        <begin position="32"/>
        <end position="54"/>
    </location>
</feature>
<proteinExistence type="predicted"/>
<dbReference type="EMBL" id="CZQC01000011">
    <property type="protein sequence ID" value="CUS40348.1"/>
    <property type="molecule type" value="Genomic_DNA"/>
</dbReference>